<dbReference type="EMBL" id="JAEDAH010000006">
    <property type="protein sequence ID" value="MCA6062262.1"/>
    <property type="molecule type" value="Genomic_DNA"/>
</dbReference>
<keyword evidence="6" id="KW-1185">Reference proteome</keyword>
<evidence type="ECO:0000259" key="3">
    <source>
        <dbReference type="PROSITE" id="PS50885"/>
    </source>
</evidence>
<dbReference type="InterPro" id="IPR050706">
    <property type="entry name" value="Cyclic-di-GMP_PDE-like"/>
</dbReference>
<evidence type="ECO:0000259" key="2">
    <source>
        <dbReference type="PROSITE" id="PS50883"/>
    </source>
</evidence>
<dbReference type="InterPro" id="IPR000160">
    <property type="entry name" value="GGDEF_dom"/>
</dbReference>
<dbReference type="Pfam" id="PF00672">
    <property type="entry name" value="HAMP"/>
    <property type="match status" value="1"/>
</dbReference>
<dbReference type="NCBIfam" id="TIGR00254">
    <property type="entry name" value="GGDEF"/>
    <property type="match status" value="1"/>
</dbReference>
<keyword evidence="1" id="KW-0812">Transmembrane</keyword>
<name>A0ABS7ZKL5_9GAMM</name>
<evidence type="ECO:0000259" key="4">
    <source>
        <dbReference type="PROSITE" id="PS50887"/>
    </source>
</evidence>
<evidence type="ECO:0000256" key="1">
    <source>
        <dbReference type="SAM" id="Phobius"/>
    </source>
</evidence>
<dbReference type="RefSeq" id="WP_225671046.1">
    <property type="nucleotide sequence ID" value="NZ_JAEDAH010000006.1"/>
</dbReference>
<dbReference type="InterPro" id="IPR001633">
    <property type="entry name" value="EAL_dom"/>
</dbReference>
<dbReference type="CDD" id="cd01948">
    <property type="entry name" value="EAL"/>
    <property type="match status" value="1"/>
</dbReference>
<dbReference type="InterPro" id="IPR003660">
    <property type="entry name" value="HAMP_dom"/>
</dbReference>
<dbReference type="SUPFAM" id="SSF55073">
    <property type="entry name" value="Nucleotide cyclase"/>
    <property type="match status" value="1"/>
</dbReference>
<feature type="transmembrane region" description="Helical" evidence="1">
    <location>
        <begin position="158"/>
        <end position="176"/>
    </location>
</feature>
<feature type="domain" description="HAMP" evidence="3">
    <location>
        <begin position="178"/>
        <end position="231"/>
    </location>
</feature>
<protein>
    <submittedName>
        <fullName evidence="5">EAL domain-containing protein</fullName>
    </submittedName>
</protein>
<dbReference type="CDD" id="cd06225">
    <property type="entry name" value="HAMP"/>
    <property type="match status" value="1"/>
</dbReference>
<dbReference type="Gene3D" id="3.30.70.270">
    <property type="match status" value="1"/>
</dbReference>
<dbReference type="PROSITE" id="PS50885">
    <property type="entry name" value="HAMP"/>
    <property type="match status" value="1"/>
</dbReference>
<dbReference type="SUPFAM" id="SSF141868">
    <property type="entry name" value="EAL domain-like"/>
    <property type="match status" value="1"/>
</dbReference>
<dbReference type="Proteomes" id="UP000714380">
    <property type="component" value="Unassembled WGS sequence"/>
</dbReference>
<sequence>MFLSLVFIVSIALTVFYLSVTEHRELYARYVEGELDALTENMASDLVGVINHPNQFFELKAYLLSLDPYDHVIGAAVYDKSWELIDEYVGHARVRDTSMAPVDFIQWQERRTGVWQDGGHLVAVKLIGDPGLVLGYLVVVNDYEGPLEFSTRNLTIRVLPPALLSIVVLMLFFYIMGNRWLSPLTRLSEFARRVQRTKDYSLKIPISGHYEVSSLTSDINNMMDAIRQESEINQEYVGLLEERREEMEYLANYDSLTGLVNRQYFITQLEHVLKNEQGSGVGYAVMFVDLDGFKVVNDSLGHEVGDQLLVEVAQRLKSYVPENDIVSRHGGDEFLILVNDCGQPDCLKELANCIVNGLTQKFLIQSWEVRISASVGIATASENCTDLRELIRNADVAMYNAKSAGKARFSFFTDDMLKDYQRRVDIANAIEYALEHNEFSVHYQAKVTPDGVPVGAEALVRWRSEQLGFVSPAEFIPIAEQSGKITEITQWVINRVCLDVRDAIPRVKRAIPVSINLSASDLKKYHLVGFIKGAFIKYGIPPGLVEFEVTEHSYLDNLDMANRFFAEISAMGCEVALDDFGTGYSSLSYLTKIPIDVIKIDKQFVDNIGASERDDALVLTIVEMGRRLGMELCAEGVETAEQLKFLSDNGCRIIQGYLFSKPLPLPEFLEYLQQVEQKLSNEA</sequence>
<dbReference type="InterPro" id="IPR035919">
    <property type="entry name" value="EAL_sf"/>
</dbReference>
<dbReference type="Pfam" id="PF00990">
    <property type="entry name" value="GGDEF"/>
    <property type="match status" value="1"/>
</dbReference>
<feature type="domain" description="GGDEF" evidence="4">
    <location>
        <begin position="281"/>
        <end position="414"/>
    </location>
</feature>
<dbReference type="SMART" id="SM00267">
    <property type="entry name" value="GGDEF"/>
    <property type="match status" value="1"/>
</dbReference>
<reference evidence="5 6" key="1">
    <citation type="submission" date="2020-12" db="EMBL/GenBank/DDBJ databases">
        <title>Novel Thalassolituus-related marine hydrocarbonoclastic bacteria mediated algae-derived hydrocarbons mineralization in twilight zone of the northern South China Sea.</title>
        <authorList>
            <person name="Dong C."/>
        </authorList>
    </citation>
    <scope>NUCLEOTIDE SEQUENCE [LARGE SCALE GENOMIC DNA]</scope>
    <source>
        <strain evidence="5 6">IMCC1826</strain>
    </source>
</reference>
<dbReference type="PANTHER" id="PTHR33121">
    <property type="entry name" value="CYCLIC DI-GMP PHOSPHODIESTERASE PDEF"/>
    <property type="match status" value="1"/>
</dbReference>
<organism evidence="5 6">
    <name type="scientific">Thalassolituus marinus</name>
    <dbReference type="NCBI Taxonomy" id="671053"/>
    <lineage>
        <taxon>Bacteria</taxon>
        <taxon>Pseudomonadati</taxon>
        <taxon>Pseudomonadota</taxon>
        <taxon>Gammaproteobacteria</taxon>
        <taxon>Oceanospirillales</taxon>
        <taxon>Oceanospirillaceae</taxon>
        <taxon>Thalassolituus</taxon>
    </lineage>
</organism>
<keyword evidence="1" id="KW-0472">Membrane</keyword>
<gene>
    <name evidence="5" type="ORF">I9W95_01440</name>
</gene>
<feature type="domain" description="EAL" evidence="2">
    <location>
        <begin position="423"/>
        <end position="676"/>
    </location>
</feature>
<dbReference type="PROSITE" id="PS50883">
    <property type="entry name" value="EAL"/>
    <property type="match status" value="1"/>
</dbReference>
<evidence type="ECO:0000313" key="6">
    <source>
        <dbReference type="Proteomes" id="UP000714380"/>
    </source>
</evidence>
<dbReference type="InterPro" id="IPR043128">
    <property type="entry name" value="Rev_trsase/Diguanyl_cyclase"/>
</dbReference>
<evidence type="ECO:0000313" key="5">
    <source>
        <dbReference type="EMBL" id="MCA6062262.1"/>
    </source>
</evidence>
<dbReference type="CDD" id="cd01949">
    <property type="entry name" value="GGDEF"/>
    <property type="match status" value="1"/>
</dbReference>
<dbReference type="PROSITE" id="PS50887">
    <property type="entry name" value="GGDEF"/>
    <property type="match status" value="1"/>
</dbReference>
<dbReference type="Pfam" id="PF00563">
    <property type="entry name" value="EAL"/>
    <property type="match status" value="1"/>
</dbReference>
<keyword evidence="1" id="KW-1133">Transmembrane helix</keyword>
<dbReference type="SMART" id="SM00052">
    <property type="entry name" value="EAL"/>
    <property type="match status" value="1"/>
</dbReference>
<comment type="caution">
    <text evidence="5">The sequence shown here is derived from an EMBL/GenBank/DDBJ whole genome shotgun (WGS) entry which is preliminary data.</text>
</comment>
<dbReference type="Gene3D" id="6.10.340.10">
    <property type="match status" value="1"/>
</dbReference>
<dbReference type="InterPro" id="IPR029787">
    <property type="entry name" value="Nucleotide_cyclase"/>
</dbReference>
<accession>A0ABS7ZKL5</accession>
<dbReference type="PANTHER" id="PTHR33121:SF79">
    <property type="entry name" value="CYCLIC DI-GMP PHOSPHODIESTERASE PDED-RELATED"/>
    <property type="match status" value="1"/>
</dbReference>
<proteinExistence type="predicted"/>
<dbReference type="Gene3D" id="3.20.20.450">
    <property type="entry name" value="EAL domain"/>
    <property type="match status" value="1"/>
</dbReference>